<keyword evidence="1" id="KW-1133">Transmembrane helix</keyword>
<name>A0AAD6A881_9TELE</name>
<feature type="transmembrane region" description="Helical" evidence="1">
    <location>
        <begin position="44"/>
        <end position="65"/>
    </location>
</feature>
<accession>A0AAD6A881</accession>
<feature type="chain" id="PRO_5042218575" evidence="2">
    <location>
        <begin position="21"/>
        <end position="147"/>
    </location>
</feature>
<organism evidence="3 4">
    <name type="scientific">Pogonophryne albipinna</name>
    <dbReference type="NCBI Taxonomy" id="1090488"/>
    <lineage>
        <taxon>Eukaryota</taxon>
        <taxon>Metazoa</taxon>
        <taxon>Chordata</taxon>
        <taxon>Craniata</taxon>
        <taxon>Vertebrata</taxon>
        <taxon>Euteleostomi</taxon>
        <taxon>Actinopterygii</taxon>
        <taxon>Neopterygii</taxon>
        <taxon>Teleostei</taxon>
        <taxon>Neoteleostei</taxon>
        <taxon>Acanthomorphata</taxon>
        <taxon>Eupercaria</taxon>
        <taxon>Perciformes</taxon>
        <taxon>Notothenioidei</taxon>
        <taxon>Pogonophryne</taxon>
    </lineage>
</organism>
<dbReference type="EMBL" id="JAPTMU010000219">
    <property type="protein sequence ID" value="KAJ4920163.1"/>
    <property type="molecule type" value="Genomic_DNA"/>
</dbReference>
<comment type="caution">
    <text evidence="3">The sequence shown here is derived from an EMBL/GenBank/DDBJ whole genome shotgun (WGS) entry which is preliminary data.</text>
</comment>
<keyword evidence="1" id="KW-0812">Transmembrane</keyword>
<proteinExistence type="predicted"/>
<evidence type="ECO:0000313" key="4">
    <source>
        <dbReference type="Proteomes" id="UP001219934"/>
    </source>
</evidence>
<dbReference type="Proteomes" id="UP001219934">
    <property type="component" value="Unassembled WGS sequence"/>
</dbReference>
<dbReference type="AlphaFoldDB" id="A0AAD6A881"/>
<gene>
    <name evidence="3" type="ORF">JOQ06_026277</name>
</gene>
<reference evidence="3" key="1">
    <citation type="submission" date="2022-11" db="EMBL/GenBank/DDBJ databases">
        <title>Chromosome-level genome of Pogonophryne albipinna.</title>
        <authorList>
            <person name="Jo E."/>
        </authorList>
    </citation>
    <scope>NUCLEOTIDE SEQUENCE</scope>
    <source>
        <strain evidence="3">SGF0006</strain>
        <tissue evidence="3">Muscle</tissue>
    </source>
</reference>
<evidence type="ECO:0000256" key="2">
    <source>
        <dbReference type="SAM" id="SignalP"/>
    </source>
</evidence>
<keyword evidence="4" id="KW-1185">Reference proteome</keyword>
<keyword evidence="2" id="KW-0732">Signal</keyword>
<keyword evidence="1" id="KW-0472">Membrane</keyword>
<protein>
    <submittedName>
        <fullName evidence="3">Uncharacterized protein</fullName>
    </submittedName>
</protein>
<sequence length="147" mass="16764">MTDKLTLLSLLLSTAGRCLANQMFTLWRREEEEHREQPRLTERSWVLLSCSLAALLSLSLLLHLLRACRGAACQREPEGLDYSYVPLTHINGDAGKSGFQLDDSDSQDEIWSPSRSGRTTMMQFKVDLGVWILREPEVLQLDLRCSR</sequence>
<feature type="signal peptide" evidence="2">
    <location>
        <begin position="1"/>
        <end position="20"/>
    </location>
</feature>
<evidence type="ECO:0000313" key="3">
    <source>
        <dbReference type="EMBL" id="KAJ4920163.1"/>
    </source>
</evidence>
<evidence type="ECO:0000256" key="1">
    <source>
        <dbReference type="SAM" id="Phobius"/>
    </source>
</evidence>